<proteinExistence type="predicted"/>
<sequence>MCEDNCSLNSKSCSWEGDLQEILGIKLKDVMGERKLGIFLYKKNNNFFKRNITLISVKKEEKIYKKHSFIKEEDVLKENISEDLVRIFTFIKDNT</sequence>
<dbReference type="AlphaFoldDB" id="A0AAE4JR80"/>
<evidence type="ECO:0000313" key="1">
    <source>
        <dbReference type="EMBL" id="MDS1002215.1"/>
    </source>
</evidence>
<protein>
    <submittedName>
        <fullName evidence="1">Uncharacterized protein</fullName>
    </submittedName>
</protein>
<dbReference type="EMBL" id="JARUIS010000001">
    <property type="protein sequence ID" value="MDS1002215.1"/>
    <property type="molecule type" value="Genomic_DNA"/>
</dbReference>
<organism evidence="1 2">
    <name type="scientific">Clostridium sporogenes</name>
    <dbReference type="NCBI Taxonomy" id="1509"/>
    <lineage>
        <taxon>Bacteria</taxon>
        <taxon>Bacillati</taxon>
        <taxon>Bacillota</taxon>
        <taxon>Clostridia</taxon>
        <taxon>Eubacteriales</taxon>
        <taxon>Clostridiaceae</taxon>
        <taxon>Clostridium</taxon>
    </lineage>
</organism>
<accession>A0AAE4JR80</accession>
<name>A0AAE4JR80_CLOSG</name>
<evidence type="ECO:0000313" key="2">
    <source>
        <dbReference type="Proteomes" id="UP001182303"/>
    </source>
</evidence>
<comment type="caution">
    <text evidence="1">The sequence shown here is derived from an EMBL/GenBank/DDBJ whole genome shotgun (WGS) entry which is preliminary data.</text>
</comment>
<reference evidence="1" key="1">
    <citation type="submission" date="2023-04" db="EMBL/GenBank/DDBJ databases">
        <title>Assessment of the microbiological origin of a defect in Grana Padano cheese.</title>
        <authorList>
            <person name="Zago M."/>
            <person name="Rossetti L."/>
            <person name="Bonvini B."/>
            <person name="Carminati D."/>
            <person name="Giraffa G."/>
        </authorList>
    </citation>
    <scope>NUCLEOTIDE SEQUENCE</scope>
    <source>
        <strain evidence="1">4990</strain>
    </source>
</reference>
<dbReference type="Proteomes" id="UP001182303">
    <property type="component" value="Unassembled WGS sequence"/>
</dbReference>
<gene>
    <name evidence="1" type="ORF">P9J83_01690</name>
</gene>